<evidence type="ECO:0000256" key="1">
    <source>
        <dbReference type="SAM" id="Phobius"/>
    </source>
</evidence>
<dbReference type="NCBIfam" id="NF042935">
    <property type="entry name" value="SCO6880_fam"/>
    <property type="match status" value="1"/>
</dbReference>
<dbReference type="InterPro" id="IPR049978">
    <property type="entry name" value="SCO6880-like"/>
</dbReference>
<organism evidence="2 3">
    <name type="scientific">Tsukamurella spumae</name>
    <dbReference type="NCBI Taxonomy" id="44753"/>
    <lineage>
        <taxon>Bacteria</taxon>
        <taxon>Bacillati</taxon>
        <taxon>Actinomycetota</taxon>
        <taxon>Actinomycetes</taxon>
        <taxon>Mycobacteriales</taxon>
        <taxon>Tsukamurellaceae</taxon>
        <taxon>Tsukamurella</taxon>
    </lineage>
</organism>
<proteinExistence type="predicted"/>
<evidence type="ECO:0000313" key="2">
    <source>
        <dbReference type="EMBL" id="NKY19492.1"/>
    </source>
</evidence>
<gene>
    <name evidence="2" type="ORF">HF999_14085</name>
</gene>
<evidence type="ECO:0008006" key="4">
    <source>
        <dbReference type="Google" id="ProtNLM"/>
    </source>
</evidence>
<dbReference type="Proteomes" id="UP000582646">
    <property type="component" value="Unassembled WGS sequence"/>
</dbReference>
<comment type="caution">
    <text evidence="2">The sequence shown here is derived from an EMBL/GenBank/DDBJ whole genome shotgun (WGS) entry which is preliminary data.</text>
</comment>
<keyword evidence="3" id="KW-1185">Reference proteome</keyword>
<keyword evidence="1" id="KW-0812">Transmembrane</keyword>
<feature type="transmembrane region" description="Helical" evidence="1">
    <location>
        <begin position="21"/>
        <end position="45"/>
    </location>
</feature>
<name>A0A846X5M9_9ACTN</name>
<feature type="transmembrane region" description="Helical" evidence="1">
    <location>
        <begin position="51"/>
        <end position="69"/>
    </location>
</feature>
<reference evidence="2 3" key="1">
    <citation type="submission" date="2020-04" db="EMBL/GenBank/DDBJ databases">
        <title>MicrobeNet Type strains.</title>
        <authorList>
            <person name="Nicholson A.C."/>
        </authorList>
    </citation>
    <scope>NUCLEOTIDE SEQUENCE [LARGE SCALE GENOMIC DNA]</scope>
    <source>
        <strain evidence="2 3">DSM 44113</strain>
    </source>
</reference>
<protein>
    <recommendedName>
        <fullName evidence="4">PrgI family protein</fullName>
    </recommendedName>
</protein>
<keyword evidence="1" id="KW-0472">Membrane</keyword>
<dbReference type="AlphaFoldDB" id="A0A846X5M9"/>
<evidence type="ECO:0000313" key="3">
    <source>
        <dbReference type="Proteomes" id="UP000582646"/>
    </source>
</evidence>
<keyword evidence="1" id="KW-1133">Transmembrane helix</keyword>
<dbReference type="EMBL" id="JAAXOQ010000018">
    <property type="protein sequence ID" value="NKY19492.1"/>
    <property type="molecule type" value="Genomic_DNA"/>
</dbReference>
<accession>A0A846X5M9</accession>
<dbReference type="RefSeq" id="WP_168546487.1">
    <property type="nucleotide sequence ID" value="NZ_BAAAKS010000019.1"/>
</dbReference>
<sequence>MATSGEPRLLYYGWTQPRSSGMFGSTSTATYVALGVAIVNLTLFMPSLPGWVRLLQFLISGAILVPLVVSSGGKSWWEIILATKDRGKQKSAGENEYRSGSGTKIPSTLLPGIMAGSKVTEHRTSNNKTFALIRVGRFYTVVIRVFPQGSEWVDQGRFDSWVASFGQLTTTIGQAPDVEAITAVLASVPESAQRLASQYERQVDPKANAIAREILWQAAFEVRCAEVRNEGWISITFDSDQGMRRRDTQEQSQEIARRLPRILDVIEYAGLPCRPMSKREVTAIARRSYSPADELDIETALLTDEPLGFDWSDAGPMAASDKRGYYLHDSGKSISHVMDKAPASAIDSRVLVDLGQARAELPRKRMTIVYRPHTPAESTKIVDQDYIDAQKAVTSRVGRTPEAAKLKVAATKKAREEQALGAGVTRFSTIVTVTIPTDGDLAKAETLLGDLGIASRMTMKPATNQQAAAFAGSLGLGLNLPSHVSVSERLAA</sequence>